<reference evidence="7" key="1">
    <citation type="submission" date="2016-07" db="EMBL/GenBank/DDBJ databases">
        <title>Sequence Frankia sp. strain CcI1.17.</title>
        <authorList>
            <person name="Ghodhbane-Gtari F."/>
            <person name="Swanson E."/>
            <person name="Gueddou A."/>
            <person name="Morris K."/>
            <person name="Hezbri K."/>
            <person name="Ktari A."/>
            <person name="Nouioui I."/>
            <person name="Abebe-Akele F."/>
            <person name="Simpson S."/>
            <person name="Thomas K."/>
            <person name="Gtari M."/>
            <person name="Tisa L.S."/>
            <person name="Hurst S."/>
        </authorList>
    </citation>
    <scope>NUCLEOTIDE SEQUENCE [LARGE SCALE GENOMIC DNA]</scope>
    <source>
        <strain evidence="7">Cc1.17</strain>
    </source>
</reference>
<protein>
    <submittedName>
        <fullName evidence="6">LysR family transcriptional regulator</fullName>
    </submittedName>
</protein>
<evidence type="ECO:0000256" key="1">
    <source>
        <dbReference type="ARBA" id="ARBA00009437"/>
    </source>
</evidence>
<dbReference type="Pfam" id="PF03466">
    <property type="entry name" value="LysR_substrate"/>
    <property type="match status" value="1"/>
</dbReference>
<organism evidence="6 7">
    <name type="scientific">Parafrankia colletiae</name>
    <dbReference type="NCBI Taxonomy" id="573497"/>
    <lineage>
        <taxon>Bacteria</taxon>
        <taxon>Bacillati</taxon>
        <taxon>Actinomycetota</taxon>
        <taxon>Actinomycetes</taxon>
        <taxon>Frankiales</taxon>
        <taxon>Frankiaceae</taxon>
        <taxon>Parafrankia</taxon>
    </lineage>
</organism>
<dbReference type="SUPFAM" id="SSF53850">
    <property type="entry name" value="Periplasmic binding protein-like II"/>
    <property type="match status" value="1"/>
</dbReference>
<dbReference type="InterPro" id="IPR005119">
    <property type="entry name" value="LysR_subst-bd"/>
</dbReference>
<dbReference type="InterPro" id="IPR036388">
    <property type="entry name" value="WH-like_DNA-bd_sf"/>
</dbReference>
<evidence type="ECO:0000313" key="7">
    <source>
        <dbReference type="Proteomes" id="UP000179627"/>
    </source>
</evidence>
<sequence>MHGMQSASSLDLNLLVALDALLAEGSVNGAARRLRLTESAVSRALGRIRRAMDDPVLVRAGHRMVPTPRALAVQAEVHALVERAHAVFTPLREPDLATLARTFTILASDALTTAIGVDLLDRLSREAPGVRVRFLPEPSATEDPLRDGTADLEVGEIDSTSPEIHIEVLAEEQALAVVRAGHPLTRGRLTPERLAAARHVTASRRGRFAGPLDEALAARGLRRTVAVSVPSHSAALLLVAGSDLVGLVPARLGRSLLTSLGLVALDIGLDLPTLTIAQAWHPRYDADAPHRWLRDRIRDTVRQALALDFPQGDHSPTGAAPPRPV</sequence>
<comment type="similarity">
    <text evidence="1">Belongs to the LysR transcriptional regulatory family.</text>
</comment>
<accession>A0A1S1Q0K4</accession>
<evidence type="ECO:0000256" key="3">
    <source>
        <dbReference type="ARBA" id="ARBA00023125"/>
    </source>
</evidence>
<dbReference type="GO" id="GO:0003700">
    <property type="term" value="F:DNA-binding transcription factor activity"/>
    <property type="evidence" value="ECO:0007669"/>
    <property type="project" value="InterPro"/>
</dbReference>
<dbReference type="Gene3D" id="3.40.190.10">
    <property type="entry name" value="Periplasmic binding protein-like II"/>
    <property type="match status" value="2"/>
</dbReference>
<dbReference type="PANTHER" id="PTHR30118">
    <property type="entry name" value="HTH-TYPE TRANSCRIPTIONAL REGULATOR LEUO-RELATED"/>
    <property type="match status" value="1"/>
</dbReference>
<dbReference type="Proteomes" id="UP000179627">
    <property type="component" value="Unassembled WGS sequence"/>
</dbReference>
<evidence type="ECO:0000259" key="5">
    <source>
        <dbReference type="PROSITE" id="PS50931"/>
    </source>
</evidence>
<dbReference type="InterPro" id="IPR050389">
    <property type="entry name" value="LysR-type_TF"/>
</dbReference>
<proteinExistence type="inferred from homology"/>
<dbReference type="SUPFAM" id="SSF46785">
    <property type="entry name" value="Winged helix' DNA-binding domain"/>
    <property type="match status" value="1"/>
</dbReference>
<dbReference type="InterPro" id="IPR000847">
    <property type="entry name" value="LysR_HTH_N"/>
</dbReference>
<dbReference type="InterPro" id="IPR036390">
    <property type="entry name" value="WH_DNA-bd_sf"/>
</dbReference>
<keyword evidence="2" id="KW-0805">Transcription regulation</keyword>
<dbReference type="PROSITE" id="PS50931">
    <property type="entry name" value="HTH_LYSR"/>
    <property type="match status" value="1"/>
</dbReference>
<evidence type="ECO:0000256" key="4">
    <source>
        <dbReference type="ARBA" id="ARBA00023163"/>
    </source>
</evidence>
<keyword evidence="7" id="KW-1185">Reference proteome</keyword>
<dbReference type="Pfam" id="PF00126">
    <property type="entry name" value="HTH_1"/>
    <property type="match status" value="1"/>
</dbReference>
<dbReference type="Gene3D" id="1.10.10.10">
    <property type="entry name" value="Winged helix-like DNA-binding domain superfamily/Winged helix DNA-binding domain"/>
    <property type="match status" value="1"/>
</dbReference>
<evidence type="ECO:0000313" key="6">
    <source>
        <dbReference type="EMBL" id="OHV27500.1"/>
    </source>
</evidence>
<dbReference type="EMBL" id="MBLM01000188">
    <property type="protein sequence ID" value="OHV27500.1"/>
    <property type="molecule type" value="Genomic_DNA"/>
</dbReference>
<dbReference type="GO" id="GO:0003677">
    <property type="term" value="F:DNA binding"/>
    <property type="evidence" value="ECO:0007669"/>
    <property type="project" value="UniProtKB-KW"/>
</dbReference>
<dbReference type="PANTHER" id="PTHR30118:SF15">
    <property type="entry name" value="TRANSCRIPTIONAL REGULATORY PROTEIN"/>
    <property type="match status" value="1"/>
</dbReference>
<gene>
    <name evidence="6" type="ORF">CC117_31155</name>
</gene>
<keyword evidence="3" id="KW-0238">DNA-binding</keyword>
<dbReference type="AlphaFoldDB" id="A0A1S1Q0K4"/>
<dbReference type="OrthoDB" id="8417889at2"/>
<evidence type="ECO:0000256" key="2">
    <source>
        <dbReference type="ARBA" id="ARBA00023015"/>
    </source>
</evidence>
<dbReference type="CDD" id="cd08460">
    <property type="entry name" value="PBP2_DntR_like_1"/>
    <property type="match status" value="1"/>
</dbReference>
<dbReference type="RefSeq" id="WP_071092314.1">
    <property type="nucleotide sequence ID" value="NZ_MBLM01000188.1"/>
</dbReference>
<name>A0A1S1Q0K4_9ACTN</name>
<comment type="caution">
    <text evidence="6">The sequence shown here is derived from an EMBL/GenBank/DDBJ whole genome shotgun (WGS) entry which is preliminary data.</text>
</comment>
<keyword evidence="4" id="KW-0804">Transcription</keyword>
<feature type="domain" description="HTH lysR-type" evidence="5">
    <location>
        <begin position="10"/>
        <end position="67"/>
    </location>
</feature>